<name>A0A285SXG2_9HYPH</name>
<dbReference type="STRING" id="538381.GCA_001696535_03597"/>
<dbReference type="EMBL" id="OBML01000007">
    <property type="protein sequence ID" value="SOC13061.1"/>
    <property type="molecule type" value="Genomic_DNA"/>
</dbReference>
<dbReference type="Proteomes" id="UP000219331">
    <property type="component" value="Unassembled WGS sequence"/>
</dbReference>
<evidence type="ECO:0000313" key="3">
    <source>
        <dbReference type="Proteomes" id="UP000219331"/>
    </source>
</evidence>
<dbReference type="RefSeq" id="WP_097175291.1">
    <property type="nucleotide sequence ID" value="NZ_OBML01000007.1"/>
</dbReference>
<dbReference type="GO" id="GO:0047661">
    <property type="term" value="F:amino-acid racemase activity"/>
    <property type="evidence" value="ECO:0007669"/>
    <property type="project" value="InterPro"/>
</dbReference>
<feature type="compositionally biased region" description="Low complexity" evidence="1">
    <location>
        <begin position="8"/>
        <end position="24"/>
    </location>
</feature>
<dbReference type="OrthoDB" id="9803739at2"/>
<dbReference type="InterPro" id="IPR033134">
    <property type="entry name" value="Asp/Glu_racemase_AS_2"/>
</dbReference>
<organism evidence="2 3">
    <name type="scientific">Stappia indica</name>
    <dbReference type="NCBI Taxonomy" id="538381"/>
    <lineage>
        <taxon>Bacteria</taxon>
        <taxon>Pseudomonadati</taxon>
        <taxon>Pseudomonadota</taxon>
        <taxon>Alphaproteobacteria</taxon>
        <taxon>Hyphomicrobiales</taxon>
        <taxon>Stappiaceae</taxon>
        <taxon>Stappia</taxon>
    </lineage>
</organism>
<reference evidence="2 3" key="1">
    <citation type="submission" date="2017-08" db="EMBL/GenBank/DDBJ databases">
        <authorList>
            <person name="de Groot N.N."/>
        </authorList>
    </citation>
    <scope>NUCLEOTIDE SEQUENCE [LARGE SCALE GENOMIC DNA]</scope>
    <source>
        <strain evidence="2 3">USBA 352</strain>
    </source>
</reference>
<protein>
    <submittedName>
        <fullName evidence="2">Aspartate racemase</fullName>
    </submittedName>
</protein>
<evidence type="ECO:0000313" key="2">
    <source>
        <dbReference type="EMBL" id="SOC13061.1"/>
    </source>
</evidence>
<keyword evidence="3" id="KW-1185">Reference proteome</keyword>
<gene>
    <name evidence="2" type="ORF">SAMN05421512_10776</name>
</gene>
<dbReference type="InterPro" id="IPR015942">
    <property type="entry name" value="Asp/Glu/hydantoin_racemase"/>
</dbReference>
<dbReference type="PROSITE" id="PS00924">
    <property type="entry name" value="ASP_GLU_RACEMASE_2"/>
    <property type="match status" value="1"/>
</dbReference>
<evidence type="ECO:0000256" key="1">
    <source>
        <dbReference type="SAM" id="MobiDB-lite"/>
    </source>
</evidence>
<dbReference type="Gene3D" id="3.40.50.1860">
    <property type="match status" value="2"/>
</dbReference>
<proteinExistence type="predicted"/>
<sequence>MQNDTGRTAAGHATSQATSQTAGAKPARASLGIIAGSGPEAGLDLWAKVLTRNQQLMGAAFRGDLDAPRVVVVSEPRLGLSMDLAANDAAVWSAMRDALDILAPQVEAYAIACNTLNWYAPRIAELGLAAQLVSFQDALSDWIARSGTRKLALLGAGPVTAMDEWSAYRDLPQLVEVELPGDAGALHRLIEDVKRLGSGDASLRPRLAELVAGLDADTVLLACTELPLIADIETDKQLVDVTDLVADALARRALPAPTVLRRAG</sequence>
<accession>A0A285SXG2</accession>
<dbReference type="AlphaFoldDB" id="A0A285SXG2"/>
<dbReference type="InterPro" id="IPR001920">
    <property type="entry name" value="Asp/Glu_race"/>
</dbReference>
<feature type="region of interest" description="Disordered" evidence="1">
    <location>
        <begin position="1"/>
        <end position="24"/>
    </location>
</feature>
<dbReference type="SUPFAM" id="SSF53681">
    <property type="entry name" value="Aspartate/glutamate racemase"/>
    <property type="match status" value="2"/>
</dbReference>
<dbReference type="Pfam" id="PF01177">
    <property type="entry name" value="Asp_Glu_race"/>
    <property type="match status" value="1"/>
</dbReference>